<dbReference type="VEuPathDB" id="FungiDB:LELG_02078"/>
<proteinExistence type="inferred from homology"/>
<dbReference type="Pfam" id="PF05057">
    <property type="entry name" value="DUF676"/>
    <property type="match status" value="1"/>
</dbReference>
<accession>A5DXJ1</accession>
<dbReference type="Proteomes" id="UP000001996">
    <property type="component" value="Unassembled WGS sequence"/>
</dbReference>
<protein>
    <recommendedName>
        <fullName evidence="4">DUF676 domain-containing protein</fullName>
    </recommendedName>
</protein>
<dbReference type="GeneID" id="5233867"/>
<dbReference type="InParanoid" id="A5DXJ1"/>
<keyword evidence="2" id="KW-0442">Lipid degradation</keyword>
<evidence type="ECO:0000313" key="5">
    <source>
        <dbReference type="EMBL" id="EDK43899.1"/>
    </source>
</evidence>
<dbReference type="InterPro" id="IPR044294">
    <property type="entry name" value="Lipase-like"/>
</dbReference>
<reference evidence="5 6" key="1">
    <citation type="journal article" date="2009" name="Nature">
        <title>Evolution of pathogenicity and sexual reproduction in eight Candida genomes.</title>
        <authorList>
            <person name="Butler G."/>
            <person name="Rasmussen M.D."/>
            <person name="Lin M.F."/>
            <person name="Santos M.A."/>
            <person name="Sakthikumar S."/>
            <person name="Munro C.A."/>
            <person name="Rheinbay E."/>
            <person name="Grabherr M."/>
            <person name="Forche A."/>
            <person name="Reedy J.L."/>
            <person name="Agrafioti I."/>
            <person name="Arnaud M.B."/>
            <person name="Bates S."/>
            <person name="Brown A.J."/>
            <person name="Brunke S."/>
            <person name="Costanzo M.C."/>
            <person name="Fitzpatrick D.A."/>
            <person name="de Groot P.W."/>
            <person name="Harris D."/>
            <person name="Hoyer L.L."/>
            <person name="Hube B."/>
            <person name="Klis F.M."/>
            <person name="Kodira C."/>
            <person name="Lennard N."/>
            <person name="Logue M.E."/>
            <person name="Martin R."/>
            <person name="Neiman A.M."/>
            <person name="Nikolaou E."/>
            <person name="Quail M.A."/>
            <person name="Quinn J."/>
            <person name="Santos M.C."/>
            <person name="Schmitzberger F.F."/>
            <person name="Sherlock G."/>
            <person name="Shah P."/>
            <person name="Silverstein K.A."/>
            <person name="Skrzypek M.S."/>
            <person name="Soll D."/>
            <person name="Staggs R."/>
            <person name="Stansfield I."/>
            <person name="Stumpf M.P."/>
            <person name="Sudbery P.E."/>
            <person name="Srikantha T."/>
            <person name="Zeng Q."/>
            <person name="Berman J."/>
            <person name="Berriman M."/>
            <person name="Heitman J."/>
            <person name="Gow N.A."/>
            <person name="Lorenz M.C."/>
            <person name="Birren B.W."/>
            <person name="Kellis M."/>
            <person name="Cuomo C.A."/>
        </authorList>
    </citation>
    <scope>NUCLEOTIDE SEQUENCE [LARGE SCALE GENOMIC DNA]</scope>
    <source>
        <strain evidence="6">ATCC 11503 / BCRC 21390 / CBS 2605 / JCM 1781 / NBRC 1676 / NRRL YB-4239</strain>
    </source>
</reference>
<organism evidence="5 6">
    <name type="scientific">Lodderomyces elongisporus (strain ATCC 11503 / CBS 2605 / JCM 1781 / NBRC 1676 / NRRL YB-4239)</name>
    <name type="common">Yeast</name>
    <name type="synonym">Saccharomyces elongisporus</name>
    <dbReference type="NCBI Taxonomy" id="379508"/>
    <lineage>
        <taxon>Eukaryota</taxon>
        <taxon>Fungi</taxon>
        <taxon>Dikarya</taxon>
        <taxon>Ascomycota</taxon>
        <taxon>Saccharomycotina</taxon>
        <taxon>Pichiomycetes</taxon>
        <taxon>Debaryomycetaceae</taxon>
        <taxon>Candida/Lodderomyces clade</taxon>
        <taxon>Lodderomyces</taxon>
    </lineage>
</organism>
<dbReference type="InterPro" id="IPR007751">
    <property type="entry name" value="DUF676_lipase-like"/>
</dbReference>
<dbReference type="OMA" id="FSNIGCD"/>
<feature type="domain" description="DUF676" evidence="4">
    <location>
        <begin position="246"/>
        <end position="455"/>
    </location>
</feature>
<dbReference type="GO" id="GO:0047372">
    <property type="term" value="F:monoacylglycerol lipase activity"/>
    <property type="evidence" value="ECO:0007669"/>
    <property type="project" value="TreeGrafter"/>
</dbReference>
<dbReference type="SUPFAM" id="SSF53474">
    <property type="entry name" value="alpha/beta-Hydrolases"/>
    <property type="match status" value="1"/>
</dbReference>
<evidence type="ECO:0000256" key="3">
    <source>
        <dbReference type="SAM" id="MobiDB-lite"/>
    </source>
</evidence>
<dbReference type="AlphaFoldDB" id="A5DXJ1"/>
<evidence type="ECO:0000259" key="4">
    <source>
        <dbReference type="Pfam" id="PF05057"/>
    </source>
</evidence>
<dbReference type="OrthoDB" id="5368485at2759"/>
<dbReference type="Gene3D" id="3.40.50.1820">
    <property type="entry name" value="alpha/beta hydrolase"/>
    <property type="match status" value="1"/>
</dbReference>
<feature type="region of interest" description="Disordered" evidence="3">
    <location>
        <begin position="605"/>
        <end position="662"/>
    </location>
</feature>
<name>A5DXJ1_LODEL</name>
<dbReference type="FunCoup" id="A5DXJ1">
    <property type="interactions" value="7"/>
</dbReference>
<dbReference type="KEGG" id="lel:PVL30_002051"/>
<dbReference type="InterPro" id="IPR016445">
    <property type="entry name" value="Rog1_fam"/>
</dbReference>
<gene>
    <name evidence="5" type="ORF">LELG_02078</name>
</gene>
<feature type="compositionally biased region" description="Acidic residues" evidence="3">
    <location>
        <begin position="511"/>
        <end position="521"/>
    </location>
</feature>
<keyword evidence="2" id="KW-0443">Lipid metabolism</keyword>
<dbReference type="InterPro" id="IPR029058">
    <property type="entry name" value="AB_hydrolase_fold"/>
</dbReference>
<feature type="compositionally biased region" description="Basic and acidic residues" evidence="3">
    <location>
        <begin position="622"/>
        <end position="660"/>
    </location>
</feature>
<dbReference type="PIRSF" id="PIRSF005412">
    <property type="entry name" value="UCP005412_abhydr"/>
    <property type="match status" value="1"/>
</dbReference>
<feature type="compositionally biased region" description="Basic and acidic residues" evidence="3">
    <location>
        <begin position="480"/>
        <end position="492"/>
    </location>
</feature>
<dbReference type="HOGENOM" id="CLU_007367_1_0_1"/>
<dbReference type="EMBL" id="CH981525">
    <property type="protein sequence ID" value="EDK43899.1"/>
    <property type="molecule type" value="Genomic_DNA"/>
</dbReference>
<evidence type="ECO:0000256" key="1">
    <source>
        <dbReference type="ARBA" id="ARBA00007920"/>
    </source>
</evidence>
<dbReference type="eggNOG" id="KOG4372">
    <property type="taxonomic scope" value="Eukaryota"/>
</dbReference>
<sequence>MISALSSPRLWYRDKTSLKIGEVNRYTIRCKAQDETISKIYFRLKNIEKTGIRTVHLISGPFILYCHVIPCNYNSRRKFEASNPKENAEVVFENQIKPNQAFNATLLLNENSLFETKVEDGKKIKFYQWEIDVVSQIVITKKTRVDYDLMIGEDLEYMKRLRYNAIEKTLTSIASPNHAEEEEGKRSKGEYLGKEKNLKMKIEMEMELEIHSDLKYTKNHVFNPRLTVVKKDTNEIWNRPPPSPLKPVHLVIVTHGIFSNLTADMLYLKDVLEEKVKENIMVRGFRYNAGRTEKGVKKLGINVALYIIDLIENPPYKFDKISFIAHSLGGVVQLYAIKYILVTKGVDFFKKANIEPANFTTLASPFLGIMNELNFVLSWALDLGTLGRTGRDLTLLKRLPAWKDVELGDHHKKKDSIKPILETLPDDPLQTFLGEFKKLTIYANAINDGIVPLRTAALLYLDYEALGDVNELKRTNHVAEHPELEDKHHDVQSIESNETVLEVPDDRGQTDDEGAENESASESENASASEIESEDDGNSTKRNNKGNTKLKETLQHAQVEHSKVLEKHHLKFAASKYLEFFSLSSPTKLKMADRQKRYKNFTIKGTDTDEIGNQAPPNGSHNLDKGKVKDRDNDKDKVQNKDNNVKEKDKSGSGNTKDEQLSLVIPPRASAIESAINTLICPIPSQEYIMNPALRHPVIFHDRYYHLDKTAESENGDGNDNKRGGWFYERFIKYRGKWKLHKQVLIANKYHTKNLTWRKVLVNLPPDAHNNIVVRRRFANGYGWGVINHLCENLFDCEESEEEAINDDMGDNGEVATQPDELKAKI</sequence>
<dbReference type="PANTHER" id="PTHR12482:SF62">
    <property type="entry name" value="LIPASE ROG1-RELATED"/>
    <property type="match status" value="1"/>
</dbReference>
<dbReference type="GO" id="GO:0016042">
    <property type="term" value="P:lipid catabolic process"/>
    <property type="evidence" value="ECO:0007669"/>
    <property type="project" value="UniProtKB-KW"/>
</dbReference>
<feature type="region of interest" description="Disordered" evidence="3">
    <location>
        <begin position="480"/>
        <end position="548"/>
    </location>
</feature>
<keyword evidence="6" id="KW-1185">Reference proteome</keyword>
<comment type="similarity">
    <text evidence="1">Belongs to the putative lipase ROG1 family.</text>
</comment>
<evidence type="ECO:0000313" key="6">
    <source>
        <dbReference type="Proteomes" id="UP000001996"/>
    </source>
</evidence>
<evidence type="ECO:0000256" key="2">
    <source>
        <dbReference type="ARBA" id="ARBA00022963"/>
    </source>
</evidence>
<feature type="region of interest" description="Disordered" evidence="3">
    <location>
        <begin position="806"/>
        <end position="826"/>
    </location>
</feature>
<dbReference type="PANTHER" id="PTHR12482">
    <property type="entry name" value="LIPASE ROG1-RELATED-RELATED"/>
    <property type="match status" value="1"/>
</dbReference>